<dbReference type="AlphaFoldDB" id="A0A516SIF8"/>
<gene>
    <name evidence="1" type="ORF">FNU76_17180</name>
</gene>
<sequence length="142" mass="16193">MKVCSHKGLVIAVLTRNEHCPPHVHVGTDKWDARFLFSFWHNGVKLWDVTPAQNEPTATSLEDLRLVLKQAGNLRRARELWWSSRQTLCLENLQWDMAAGEVVSPKDCRQGALVIQSSRFDTHGYKTVLYLTGQPSPLEIEL</sequence>
<evidence type="ECO:0000313" key="2">
    <source>
        <dbReference type="Proteomes" id="UP000317550"/>
    </source>
</evidence>
<dbReference type="OrthoDB" id="6936714at2"/>
<organism evidence="1 2">
    <name type="scientific">Chitinimonas arctica</name>
    <dbReference type="NCBI Taxonomy" id="2594795"/>
    <lineage>
        <taxon>Bacteria</taxon>
        <taxon>Pseudomonadati</taxon>
        <taxon>Pseudomonadota</taxon>
        <taxon>Betaproteobacteria</taxon>
        <taxon>Neisseriales</taxon>
        <taxon>Chitinibacteraceae</taxon>
        <taxon>Chitinimonas</taxon>
    </lineage>
</organism>
<reference evidence="2" key="1">
    <citation type="submission" date="2019-07" db="EMBL/GenBank/DDBJ databases">
        <title>Chitinimonas sp. nov., isolated from Ny-Alesund, arctica soil.</title>
        <authorList>
            <person name="Xu Q."/>
            <person name="Peng F."/>
        </authorList>
    </citation>
    <scope>NUCLEOTIDE SEQUENCE [LARGE SCALE GENOMIC DNA]</scope>
    <source>
        <strain evidence="2">R3-44</strain>
    </source>
</reference>
<dbReference type="KEGG" id="cari:FNU76_17180"/>
<protein>
    <submittedName>
        <fullName evidence="1">DUF4160 domain-containing protein</fullName>
    </submittedName>
</protein>
<name>A0A516SIF8_9NEIS</name>
<keyword evidence="2" id="KW-1185">Reference proteome</keyword>
<proteinExistence type="predicted"/>
<evidence type="ECO:0000313" key="1">
    <source>
        <dbReference type="EMBL" id="QDQ27937.1"/>
    </source>
</evidence>
<accession>A0A516SIF8</accession>
<dbReference type="EMBL" id="CP041730">
    <property type="protein sequence ID" value="QDQ27937.1"/>
    <property type="molecule type" value="Genomic_DNA"/>
</dbReference>
<dbReference type="Proteomes" id="UP000317550">
    <property type="component" value="Chromosome"/>
</dbReference>